<dbReference type="AlphaFoldDB" id="A0A3E2GZE5"/>
<dbReference type="OrthoDB" id="5412936at2759"/>
<gene>
    <name evidence="1" type="ORF">B7463_g9812</name>
</gene>
<sequence>MALIRGLPIQDYGRYAVTYLLLQLHKNQPQLFEKLVDLIANSLEDDYCLSLDSFPTSQHKETTRQRKQRHTMIQEWQGHFERLGVDWPVRQTVKINILDSLFYAIWNIHWRYPISTSATQASSMTNSVQLVGDKGSGQVFGNIQPAEILEYALSKIIKLQAARYSKLLASRDDWVTLLSSYIQKSVWQLCQKPHISRQGLINIGGDLDCHRPAIYLHIIWHPDDDKEEFFLYVGQSIDLKIRLKDHMNPLNRNKHPSLHYHAWDSRPGNLSAFVVLAYLEDIRTNNSSIGTKDDLLKMNIIELWGTLIFQTLPKRELEKYINPTTIIGRQHLNVFNPLWQGVSNLDDVFPNLSRKERFTTLLHGADDITRSYYYSLRYEFFELKNSPNPALRAYYNARRELSLAALADASAKRAARVLEDLMYPARRFCLRITGLSLSRPFTYFVQAGGDITTQEINALVDLLDGHKKEDIINRPRRLLPWRFDLESVRPKKVA</sequence>
<organism evidence="1 2">
    <name type="scientific">Scytalidium lignicola</name>
    <name type="common">Hyphomycete</name>
    <dbReference type="NCBI Taxonomy" id="5539"/>
    <lineage>
        <taxon>Eukaryota</taxon>
        <taxon>Fungi</taxon>
        <taxon>Dikarya</taxon>
        <taxon>Ascomycota</taxon>
        <taxon>Pezizomycotina</taxon>
        <taxon>Leotiomycetes</taxon>
        <taxon>Leotiomycetes incertae sedis</taxon>
        <taxon>Scytalidium</taxon>
    </lineage>
</organism>
<name>A0A3E2GZE5_SCYLI</name>
<proteinExistence type="predicted"/>
<comment type="caution">
    <text evidence="1">The sequence shown here is derived from an EMBL/GenBank/DDBJ whole genome shotgun (WGS) entry which is preliminary data.</text>
</comment>
<feature type="non-terminal residue" evidence="1">
    <location>
        <position position="1"/>
    </location>
</feature>
<accession>A0A3E2GZE5</accession>
<reference evidence="1 2" key="1">
    <citation type="submission" date="2018-05" db="EMBL/GenBank/DDBJ databases">
        <title>Draft genome sequence of Scytalidium lignicola DSM 105466, a ubiquitous saprotrophic fungus.</title>
        <authorList>
            <person name="Buettner E."/>
            <person name="Gebauer A.M."/>
            <person name="Hofrichter M."/>
            <person name="Liers C."/>
            <person name="Kellner H."/>
        </authorList>
    </citation>
    <scope>NUCLEOTIDE SEQUENCE [LARGE SCALE GENOMIC DNA]</scope>
    <source>
        <strain evidence="1 2">DSM 105466</strain>
    </source>
</reference>
<evidence type="ECO:0000313" key="2">
    <source>
        <dbReference type="Proteomes" id="UP000258309"/>
    </source>
</evidence>
<dbReference type="Proteomes" id="UP000258309">
    <property type="component" value="Unassembled WGS sequence"/>
</dbReference>
<evidence type="ECO:0008006" key="3">
    <source>
        <dbReference type="Google" id="ProtNLM"/>
    </source>
</evidence>
<protein>
    <recommendedName>
        <fullName evidence="3">GIY-YIG domain-containing protein</fullName>
    </recommendedName>
</protein>
<dbReference type="STRING" id="5539.A0A3E2GZE5"/>
<evidence type="ECO:0000313" key="1">
    <source>
        <dbReference type="EMBL" id="RFU26515.1"/>
    </source>
</evidence>
<dbReference type="EMBL" id="NCSJ02000257">
    <property type="protein sequence ID" value="RFU26515.1"/>
    <property type="molecule type" value="Genomic_DNA"/>
</dbReference>
<keyword evidence="2" id="KW-1185">Reference proteome</keyword>
<feature type="non-terminal residue" evidence="1">
    <location>
        <position position="494"/>
    </location>
</feature>